<dbReference type="PANTHER" id="PTHR43048:SF3">
    <property type="entry name" value="METHYLMALONYL-COA EPIMERASE, MITOCHONDRIAL"/>
    <property type="match status" value="1"/>
</dbReference>
<keyword evidence="1" id="KW-0479">Metal-binding</keyword>
<dbReference type="GO" id="GO:0046872">
    <property type="term" value="F:metal ion binding"/>
    <property type="evidence" value="ECO:0007669"/>
    <property type="project" value="UniProtKB-KW"/>
</dbReference>
<dbReference type="STRING" id="909626.AQJ91_23100"/>
<evidence type="ECO:0000256" key="1">
    <source>
        <dbReference type="ARBA" id="ARBA00022723"/>
    </source>
</evidence>
<dbReference type="InterPro" id="IPR029068">
    <property type="entry name" value="Glyas_Bleomycin-R_OHBP_Dase"/>
</dbReference>
<dbReference type="AlphaFoldDB" id="A0A124IEM6"/>
<comment type="caution">
    <text evidence="3">The sequence shown here is derived from an EMBL/GenBank/DDBJ whole genome shotgun (WGS) entry which is preliminary data.</text>
</comment>
<gene>
    <name evidence="3" type="ORF">AQJ91_23100</name>
</gene>
<proteinExistence type="predicted"/>
<dbReference type="PANTHER" id="PTHR43048">
    <property type="entry name" value="METHYLMALONYL-COA EPIMERASE"/>
    <property type="match status" value="1"/>
</dbReference>
<dbReference type="GO" id="GO:0046491">
    <property type="term" value="P:L-methylmalonyl-CoA metabolic process"/>
    <property type="evidence" value="ECO:0007669"/>
    <property type="project" value="TreeGrafter"/>
</dbReference>
<dbReference type="OrthoDB" id="9788468at2"/>
<protein>
    <recommendedName>
        <fullName evidence="2">VOC domain-containing protein</fullName>
    </recommendedName>
</protein>
<dbReference type="PROSITE" id="PS51819">
    <property type="entry name" value="VOC"/>
    <property type="match status" value="1"/>
</dbReference>
<reference evidence="3 4" key="1">
    <citation type="submission" date="2015-10" db="EMBL/GenBank/DDBJ databases">
        <title>Draft genome sequence of Streptomyces sp. RV15, isolated from a marine sponge.</title>
        <authorList>
            <person name="Ruckert C."/>
            <person name="Abdelmohsen U.R."/>
            <person name="Winkler A."/>
            <person name="Hentschel U."/>
            <person name="Kalinowski J."/>
            <person name="Kampfer P."/>
            <person name="Glaeser S."/>
        </authorList>
    </citation>
    <scope>NUCLEOTIDE SEQUENCE [LARGE SCALE GENOMIC DNA]</scope>
    <source>
        <strain evidence="3 4">RV15</strain>
    </source>
</reference>
<dbReference type="Proteomes" id="UP000053260">
    <property type="component" value="Unassembled WGS sequence"/>
</dbReference>
<name>A0A124IEM6_9ACTN</name>
<organism evidence="3 4">
    <name type="scientific">Streptomyces dysideae</name>
    <dbReference type="NCBI Taxonomy" id="909626"/>
    <lineage>
        <taxon>Bacteria</taxon>
        <taxon>Bacillati</taxon>
        <taxon>Actinomycetota</taxon>
        <taxon>Actinomycetes</taxon>
        <taxon>Kitasatosporales</taxon>
        <taxon>Streptomycetaceae</taxon>
        <taxon>Streptomyces</taxon>
    </lineage>
</organism>
<dbReference type="RefSeq" id="WP_067025012.1">
    <property type="nucleotide sequence ID" value="NZ_KQ949089.1"/>
</dbReference>
<dbReference type="InterPro" id="IPR051785">
    <property type="entry name" value="MMCE/EMCE_epimerase"/>
</dbReference>
<feature type="domain" description="VOC" evidence="2">
    <location>
        <begin position="4"/>
        <end position="134"/>
    </location>
</feature>
<dbReference type="EMBL" id="LMXB01000058">
    <property type="protein sequence ID" value="KUO18767.1"/>
    <property type="molecule type" value="Genomic_DNA"/>
</dbReference>
<evidence type="ECO:0000313" key="4">
    <source>
        <dbReference type="Proteomes" id="UP000053260"/>
    </source>
</evidence>
<accession>A0A124IEM6</accession>
<dbReference type="InterPro" id="IPR037523">
    <property type="entry name" value="VOC_core"/>
</dbReference>
<dbReference type="GO" id="GO:0004493">
    <property type="term" value="F:methylmalonyl-CoA epimerase activity"/>
    <property type="evidence" value="ECO:0007669"/>
    <property type="project" value="TreeGrafter"/>
</dbReference>
<evidence type="ECO:0000259" key="2">
    <source>
        <dbReference type="PROSITE" id="PS51819"/>
    </source>
</evidence>
<keyword evidence="4" id="KW-1185">Reference proteome</keyword>
<evidence type="ECO:0000313" key="3">
    <source>
        <dbReference type="EMBL" id="KUO18767.1"/>
    </source>
</evidence>
<dbReference type="Gene3D" id="3.10.180.10">
    <property type="entry name" value="2,3-Dihydroxybiphenyl 1,2-Dioxygenase, domain 1"/>
    <property type="match status" value="1"/>
</dbReference>
<dbReference type="Pfam" id="PF13669">
    <property type="entry name" value="Glyoxalase_4"/>
    <property type="match status" value="1"/>
</dbReference>
<sequence>MIIGLDHVGLATADPAGAGSLLALLGLSLEDQGTAADYGVECEFWTPAKGGPTVELVSPRDDDTAVNGRLARKEQGLYHVAFEVDHLEGELDRLGREGFVLVDQEPRAGARSGMRVAFLYARRPAGLLIELVEYRRPDVPS</sequence>
<dbReference type="SUPFAM" id="SSF54593">
    <property type="entry name" value="Glyoxalase/Bleomycin resistance protein/Dihydroxybiphenyl dioxygenase"/>
    <property type="match status" value="1"/>
</dbReference>